<evidence type="ECO:0000313" key="3">
    <source>
        <dbReference type="Proteomes" id="UP001407347"/>
    </source>
</evidence>
<proteinExistence type="predicted"/>
<dbReference type="Proteomes" id="UP001407347">
    <property type="component" value="Unassembled WGS sequence"/>
</dbReference>
<dbReference type="EMBL" id="JAQYXP010000004">
    <property type="protein sequence ID" value="MEN3237859.1"/>
    <property type="molecule type" value="Genomic_DNA"/>
</dbReference>
<protein>
    <submittedName>
        <fullName evidence="2">Uncharacterized protein</fullName>
    </submittedName>
</protein>
<evidence type="ECO:0000313" key="2">
    <source>
        <dbReference type="EMBL" id="MEN3237859.1"/>
    </source>
</evidence>
<gene>
    <name evidence="2" type="ORF">PUR29_30695</name>
</gene>
<accession>A0ABV0A216</accession>
<comment type="caution">
    <text evidence="2">The sequence shown here is derived from an EMBL/GenBank/DDBJ whole genome shotgun (WGS) entry which is preliminary data.</text>
</comment>
<keyword evidence="1" id="KW-0732">Signal</keyword>
<keyword evidence="3" id="KW-1185">Reference proteome</keyword>
<evidence type="ECO:0000256" key="1">
    <source>
        <dbReference type="SAM" id="SignalP"/>
    </source>
</evidence>
<reference evidence="2 3" key="1">
    <citation type="journal article" date="2023" name="PLoS ONE">
        <title>Complete genome assembly of Hawai'i environmental nontuberculous mycobacteria reveals unexpected co-isolation with methylobacteria.</title>
        <authorList>
            <person name="Hendrix J."/>
            <person name="Epperson L.E."/>
            <person name="Tong E.I."/>
            <person name="Chan Y.L."/>
            <person name="Hasan N.A."/>
            <person name="Dawrs S.N."/>
            <person name="Norton G.J."/>
            <person name="Virdi R."/>
            <person name="Crooks J.L."/>
            <person name="Chan E.D."/>
            <person name="Honda J.R."/>
            <person name="Strong M."/>
        </authorList>
    </citation>
    <scope>NUCLEOTIDE SEQUENCE [LARGE SCALE GENOMIC DNA]</scope>
    <source>
        <strain evidence="2 3">NJH_HI04-1</strain>
    </source>
</reference>
<organism evidence="2 3">
    <name type="scientific">Methylobacterium ajmalii</name>
    <dbReference type="NCBI Taxonomy" id="2738439"/>
    <lineage>
        <taxon>Bacteria</taxon>
        <taxon>Pseudomonadati</taxon>
        <taxon>Pseudomonadota</taxon>
        <taxon>Alphaproteobacteria</taxon>
        <taxon>Hyphomicrobiales</taxon>
        <taxon>Methylobacteriaceae</taxon>
        <taxon>Methylobacterium</taxon>
    </lineage>
</organism>
<sequence length="98" mass="10060">MSRAIAAFGLAMLPVMAPVGALADGLARADLKPFNVTIRVFDPTKGIGSGQDYVPPVDSPDAEHAIASTTANAASFTTKTSGGKAIPVAYTCVRVEPR</sequence>
<dbReference type="RefSeq" id="WP_346013414.1">
    <property type="nucleotide sequence ID" value="NZ_JAQYXP010000004.1"/>
</dbReference>
<feature type="chain" id="PRO_5047496909" evidence="1">
    <location>
        <begin position="18"/>
        <end position="98"/>
    </location>
</feature>
<feature type="signal peptide" evidence="1">
    <location>
        <begin position="1"/>
        <end position="17"/>
    </location>
</feature>
<name>A0ABV0A216_9HYPH</name>